<feature type="compositionally biased region" description="Basic and acidic residues" evidence="1">
    <location>
        <begin position="296"/>
        <end position="309"/>
    </location>
</feature>
<sequence length="342" mass="35746">ALGRQPRALVGSGLGRERQPGAAGGGEQPQPGARLRRPQREPRGRLGPVRAGRGAGQAGDRRAGADLRRGAAGQRPRAAGAAPHGPQGLPRAPLHPPPQPGRPGRGLLPGAAAAVLGGDLPLPRARRAVPRGQAPAGLRHVRLGLPAGGHDGRPLRGRVPPAADPAPARPPPAGHGGGRLGAQPAAQHPAVLHLLPQRGGARLAGLRLLGALRAALGAPRLRHLDHRRHLRGARAGPGHLLRLHLRPPLAQHPRQDPPARGRGRRGAPQAEGGGSGWAPRRRLSPGDSAHPVCQQRQDHLPGQDPHRQDDLRDRLGVRRLLGALLHRPDVVRLGCAVLLDRF</sequence>
<keyword evidence="3" id="KW-1185">Reference proteome</keyword>
<feature type="region of interest" description="Disordered" evidence="1">
    <location>
        <begin position="1"/>
        <end position="110"/>
    </location>
</feature>
<feature type="compositionally biased region" description="Low complexity" evidence="1">
    <location>
        <begin position="70"/>
        <end position="92"/>
    </location>
</feature>
<comment type="caution">
    <text evidence="2">The sequence shown here is derived from an EMBL/GenBank/DDBJ whole genome shotgun (WGS) entry which is preliminary data.</text>
</comment>
<gene>
    <name evidence="2" type="ORF">G0U57_006762</name>
</gene>
<organism evidence="2 3">
    <name type="scientific">Chelydra serpentina</name>
    <name type="common">Snapping turtle</name>
    <name type="synonym">Testudo serpentina</name>
    <dbReference type="NCBI Taxonomy" id="8475"/>
    <lineage>
        <taxon>Eukaryota</taxon>
        <taxon>Metazoa</taxon>
        <taxon>Chordata</taxon>
        <taxon>Craniata</taxon>
        <taxon>Vertebrata</taxon>
        <taxon>Euteleostomi</taxon>
        <taxon>Archelosauria</taxon>
        <taxon>Testudinata</taxon>
        <taxon>Testudines</taxon>
        <taxon>Cryptodira</taxon>
        <taxon>Durocryptodira</taxon>
        <taxon>Americhelydia</taxon>
        <taxon>Chelydroidea</taxon>
        <taxon>Chelydridae</taxon>
        <taxon>Chelydra</taxon>
    </lineage>
</organism>
<feature type="non-terminal residue" evidence="2">
    <location>
        <position position="1"/>
    </location>
</feature>
<proteinExistence type="predicted"/>
<feature type="region of interest" description="Disordered" evidence="1">
    <location>
        <begin position="130"/>
        <end position="183"/>
    </location>
</feature>
<protein>
    <submittedName>
        <fullName evidence="2">Uncharacterized protein</fullName>
    </submittedName>
</protein>
<evidence type="ECO:0000313" key="2">
    <source>
        <dbReference type="EMBL" id="KAG6921548.1"/>
    </source>
</evidence>
<evidence type="ECO:0000256" key="1">
    <source>
        <dbReference type="SAM" id="MobiDB-lite"/>
    </source>
</evidence>
<reference evidence="2 3" key="1">
    <citation type="journal article" date="2020" name="G3 (Bethesda)">
        <title>Draft Genome of the Common Snapping Turtle, Chelydra serpentina, a Model for Phenotypic Plasticity in Reptiles.</title>
        <authorList>
            <person name="Das D."/>
            <person name="Singh S.K."/>
            <person name="Bierstedt J."/>
            <person name="Erickson A."/>
            <person name="Galli G.L.J."/>
            <person name="Crossley D.A. 2nd"/>
            <person name="Rhen T."/>
        </authorList>
    </citation>
    <scope>NUCLEOTIDE SEQUENCE [LARGE SCALE GENOMIC DNA]</scope>
    <source>
        <strain evidence="2">KW</strain>
    </source>
</reference>
<dbReference type="Proteomes" id="UP000765507">
    <property type="component" value="Unassembled WGS sequence"/>
</dbReference>
<name>A0A8T1RY66_CHESE</name>
<feature type="region of interest" description="Disordered" evidence="1">
    <location>
        <begin position="247"/>
        <end position="309"/>
    </location>
</feature>
<feature type="compositionally biased region" description="Pro residues" evidence="1">
    <location>
        <begin position="162"/>
        <end position="173"/>
    </location>
</feature>
<accession>A0A8T1RY66</accession>
<dbReference type="AlphaFoldDB" id="A0A8T1RY66"/>
<feature type="compositionally biased region" description="Basic and acidic residues" evidence="1">
    <location>
        <begin position="59"/>
        <end position="69"/>
    </location>
</feature>
<dbReference type="EMBL" id="JAHGAV010001956">
    <property type="protein sequence ID" value="KAG6921548.1"/>
    <property type="molecule type" value="Genomic_DNA"/>
</dbReference>
<evidence type="ECO:0000313" key="3">
    <source>
        <dbReference type="Proteomes" id="UP000765507"/>
    </source>
</evidence>